<dbReference type="EMBL" id="CAXAMM010034925">
    <property type="protein sequence ID" value="CAK9073572.1"/>
    <property type="molecule type" value="Genomic_DNA"/>
</dbReference>
<comment type="caution">
    <text evidence="3">The sequence shown here is derived from an EMBL/GenBank/DDBJ whole genome shotgun (WGS) entry which is preliminary data.</text>
</comment>
<evidence type="ECO:0000313" key="5">
    <source>
        <dbReference type="Proteomes" id="UP001642464"/>
    </source>
</evidence>
<evidence type="ECO:0000313" key="3">
    <source>
        <dbReference type="EMBL" id="CAK9073572.1"/>
    </source>
</evidence>
<reference evidence="3 5" key="1">
    <citation type="submission" date="2024-02" db="EMBL/GenBank/DDBJ databases">
        <authorList>
            <person name="Chen Y."/>
            <person name="Shah S."/>
            <person name="Dougan E. K."/>
            <person name="Thang M."/>
            <person name="Chan C."/>
        </authorList>
    </citation>
    <scope>NUCLEOTIDE SEQUENCE [LARGE SCALE GENOMIC DNA]</scope>
</reference>
<name>A0ABP0PC07_9DINO</name>
<evidence type="ECO:0000313" key="1">
    <source>
        <dbReference type="EMBL" id="CAK9068254.1"/>
    </source>
</evidence>
<gene>
    <name evidence="1" type="ORF">SCF082_LOCUS34406</name>
    <name evidence="2" type="ORF">SCF082_LOCUS35580</name>
    <name evidence="3" type="ORF">SCF082_LOCUS35997</name>
    <name evidence="4" type="ORF">SCF082_LOCUS37558</name>
</gene>
<evidence type="ECO:0000313" key="4">
    <source>
        <dbReference type="EMBL" id="CAK9078569.1"/>
    </source>
</evidence>
<dbReference type="EMBL" id="CAXAMM010031513">
    <property type="protein sequence ID" value="CAK9068254.1"/>
    <property type="molecule type" value="Genomic_DNA"/>
</dbReference>
<keyword evidence="5" id="KW-1185">Reference proteome</keyword>
<protein>
    <submittedName>
        <fullName evidence="3">Uncharacterized protein</fullName>
    </submittedName>
</protein>
<organism evidence="3 5">
    <name type="scientific">Durusdinium trenchii</name>
    <dbReference type="NCBI Taxonomy" id="1381693"/>
    <lineage>
        <taxon>Eukaryota</taxon>
        <taxon>Sar</taxon>
        <taxon>Alveolata</taxon>
        <taxon>Dinophyceae</taxon>
        <taxon>Suessiales</taxon>
        <taxon>Symbiodiniaceae</taxon>
        <taxon>Durusdinium</taxon>
    </lineage>
</organism>
<accession>A0ABP0PC07</accession>
<dbReference type="Proteomes" id="UP001642464">
    <property type="component" value="Unassembled WGS sequence"/>
</dbReference>
<proteinExistence type="predicted"/>
<dbReference type="EMBL" id="CAXAMM010034091">
    <property type="protein sequence ID" value="CAK9072280.1"/>
    <property type="molecule type" value="Genomic_DNA"/>
</dbReference>
<dbReference type="EMBL" id="CAXAMM010038447">
    <property type="protein sequence ID" value="CAK9078569.1"/>
    <property type="molecule type" value="Genomic_DNA"/>
</dbReference>
<sequence length="468" mass="50276">MKIELYFSAAVVACFDNDNDALIPELWSQMGLEILEENMVAANLVHRDFEDEIRNFGDVVNTRRPGEAKIRRRKDGIPVAQQDAVATNVKVPLDQWFYSSFVIKDGEQSYSFQDLIELHLLPHAQNIARAVDRAVLGQIHRFMNVNRVGRLGNLDQNNAKDFVLEARKVLNDNKAKPEGRSLILSSASETAMLQNDLFLKANERGDGGTALENALLGRILGFNTYMAQNVNSISGGDVTVGSVTNAAAAGASGSQAVTISGIVTVGSYATVEGNDQPVVIDAQTDDTTDTTAVTLSEANKYATQAGAVLTVYNPCASNDDYVTGHIEGITLKSHASGFPPQVGQLISFGVDDARHTYTIIETDSVSATSTTVWLDRALEADVDEDDVAFPGPAGSMNWALRRDAIALVTRPLALPQAGNVNAGNAMYNGVSMRTLMQYDLKEGGTLVNLDILAGTALLDINQAVVLLG</sequence>
<evidence type="ECO:0000313" key="2">
    <source>
        <dbReference type="EMBL" id="CAK9072280.1"/>
    </source>
</evidence>